<proteinExistence type="predicted"/>
<feature type="transmembrane region" description="Helical" evidence="1">
    <location>
        <begin position="106"/>
        <end position="123"/>
    </location>
</feature>
<evidence type="ECO:0000313" key="4">
    <source>
        <dbReference type="Proteomes" id="UP001302329"/>
    </source>
</evidence>
<keyword evidence="1" id="KW-0472">Membrane</keyword>
<keyword evidence="1" id="KW-0812">Transmembrane</keyword>
<gene>
    <name evidence="3" type="ORF">VB739_02525</name>
</gene>
<feature type="transmembrane region" description="Helical" evidence="1">
    <location>
        <begin position="44"/>
        <end position="65"/>
    </location>
</feature>
<keyword evidence="1" id="KW-1133">Transmembrane helix</keyword>
<sequence>MIRPLAVPATPDALARRRHRFYRRLLVLCLLVMLSLAFPQTLRLAGSMGYFLITVLTTVELSGFLAGRFGRSWSDRLFLTLGGANLFAQLYWLLTPEGRRLSGVPLLLITTLFIGWSLVRLVRTLGREPRATRPVVVGAVAGYLLLGLSGGLVLSVLETIQPGSFLANSADGQAAIVRSHAGVAANNLWELDFARINYFAFVSLTTTGYGDITPSRPPARMASVVLGIAGPLYIAVILGVLISRFKGPEGGSSGD</sequence>
<dbReference type="EMBL" id="JAYGHY010000005">
    <property type="protein sequence ID" value="MEA5441419.1"/>
    <property type="molecule type" value="Genomic_DNA"/>
</dbReference>
<keyword evidence="3" id="KW-0407">Ion channel</keyword>
<feature type="transmembrane region" description="Helical" evidence="1">
    <location>
        <begin position="21"/>
        <end position="38"/>
    </location>
</feature>
<feature type="transmembrane region" description="Helical" evidence="1">
    <location>
        <begin position="77"/>
        <end position="94"/>
    </location>
</feature>
<dbReference type="Proteomes" id="UP001302329">
    <property type="component" value="Unassembled WGS sequence"/>
</dbReference>
<dbReference type="Gene3D" id="1.10.287.70">
    <property type="match status" value="1"/>
</dbReference>
<keyword evidence="3" id="KW-0813">Transport</keyword>
<dbReference type="RefSeq" id="WP_323355558.1">
    <property type="nucleotide sequence ID" value="NZ_JAYGHY010000005.1"/>
</dbReference>
<feature type="transmembrane region" description="Helical" evidence="1">
    <location>
        <begin position="135"/>
        <end position="157"/>
    </location>
</feature>
<evidence type="ECO:0000259" key="2">
    <source>
        <dbReference type="Pfam" id="PF07885"/>
    </source>
</evidence>
<dbReference type="SUPFAM" id="SSF81324">
    <property type="entry name" value="Voltage-gated potassium channels"/>
    <property type="match status" value="1"/>
</dbReference>
<name>A0ABU5SSD2_9CYAN</name>
<accession>A0ABU5SSD2</accession>
<feature type="transmembrane region" description="Helical" evidence="1">
    <location>
        <begin position="221"/>
        <end position="242"/>
    </location>
</feature>
<reference evidence="3 4" key="1">
    <citation type="submission" date="2023-12" db="EMBL/GenBank/DDBJ databases">
        <title>Baltic Sea Cyanobacteria.</title>
        <authorList>
            <person name="Delbaje E."/>
            <person name="Fewer D.P."/>
            <person name="Shishido T.K."/>
        </authorList>
    </citation>
    <scope>NUCLEOTIDE SEQUENCE [LARGE SCALE GENOMIC DNA]</scope>
    <source>
        <strain evidence="3 4">UHCC 0281</strain>
    </source>
</reference>
<keyword evidence="3" id="KW-0406">Ion transport</keyword>
<protein>
    <submittedName>
        <fullName evidence="3">Potassium channel family protein</fullName>
    </submittedName>
</protein>
<feature type="domain" description="Potassium channel" evidence="2">
    <location>
        <begin position="186"/>
        <end position="245"/>
    </location>
</feature>
<dbReference type="GO" id="GO:0034220">
    <property type="term" value="P:monoatomic ion transmembrane transport"/>
    <property type="evidence" value="ECO:0007669"/>
    <property type="project" value="UniProtKB-KW"/>
</dbReference>
<keyword evidence="4" id="KW-1185">Reference proteome</keyword>
<organism evidence="3 4">
    <name type="scientific">Cyanobium gracile UHCC 0281</name>
    <dbReference type="NCBI Taxonomy" id="3110309"/>
    <lineage>
        <taxon>Bacteria</taxon>
        <taxon>Bacillati</taxon>
        <taxon>Cyanobacteriota</taxon>
        <taxon>Cyanophyceae</taxon>
        <taxon>Synechococcales</taxon>
        <taxon>Prochlorococcaceae</taxon>
        <taxon>Cyanobium</taxon>
    </lineage>
</organism>
<evidence type="ECO:0000256" key="1">
    <source>
        <dbReference type="SAM" id="Phobius"/>
    </source>
</evidence>
<evidence type="ECO:0000313" key="3">
    <source>
        <dbReference type="EMBL" id="MEA5441419.1"/>
    </source>
</evidence>
<dbReference type="InterPro" id="IPR013099">
    <property type="entry name" value="K_chnl_dom"/>
</dbReference>
<dbReference type="Pfam" id="PF07885">
    <property type="entry name" value="Ion_trans_2"/>
    <property type="match status" value="1"/>
</dbReference>
<comment type="caution">
    <text evidence="3">The sequence shown here is derived from an EMBL/GenBank/DDBJ whole genome shotgun (WGS) entry which is preliminary data.</text>
</comment>